<feature type="compositionally biased region" description="Gly residues" evidence="1">
    <location>
        <begin position="119"/>
        <end position="130"/>
    </location>
</feature>
<comment type="caution">
    <text evidence="2">The sequence shown here is derived from an EMBL/GenBank/DDBJ whole genome shotgun (WGS) entry which is preliminary data.</text>
</comment>
<evidence type="ECO:0000313" key="2">
    <source>
        <dbReference type="EMBL" id="GAA2197325.1"/>
    </source>
</evidence>
<protein>
    <submittedName>
        <fullName evidence="2">Uncharacterized protein</fullName>
    </submittedName>
</protein>
<dbReference type="Proteomes" id="UP001501391">
    <property type="component" value="Unassembled WGS sequence"/>
</dbReference>
<feature type="compositionally biased region" description="Low complexity" evidence="1">
    <location>
        <begin position="19"/>
        <end position="34"/>
    </location>
</feature>
<evidence type="ECO:0000256" key="1">
    <source>
        <dbReference type="SAM" id="MobiDB-lite"/>
    </source>
</evidence>
<keyword evidence="3" id="KW-1185">Reference proteome</keyword>
<reference evidence="2 3" key="1">
    <citation type="journal article" date="2019" name="Int. J. Syst. Evol. Microbiol.">
        <title>The Global Catalogue of Microorganisms (GCM) 10K type strain sequencing project: providing services to taxonomists for standard genome sequencing and annotation.</title>
        <authorList>
            <consortium name="The Broad Institute Genomics Platform"/>
            <consortium name="The Broad Institute Genome Sequencing Center for Infectious Disease"/>
            <person name="Wu L."/>
            <person name="Ma J."/>
        </authorList>
    </citation>
    <scope>NUCLEOTIDE SEQUENCE [LARGE SCALE GENOMIC DNA]</scope>
    <source>
        <strain evidence="2 3">JCM 14924</strain>
    </source>
</reference>
<accession>A0ABN3BKW2</accession>
<evidence type="ECO:0000313" key="3">
    <source>
        <dbReference type="Proteomes" id="UP001501391"/>
    </source>
</evidence>
<sequence length="323" mass="30754">MGAEGAGWGGCAGAGCRGPGAAARGEAGADAGGPERIGRSRAVVSDGVSAGAPCRPAALPGRSRAVVSSALSTGAEDAEDAEGPVGAVALTGSAWAAEPAGAGAVPEPFGGVSGKRAEAGGGGGVTGSGASGTAEGRGRWARAAGTAGGRVPRGVKTDGSSSGSSSGDGGTEGIGGRPAGVPVRSASAPRAGPAPPPVPAVAPAASAGLAGGVEGRGGIGACRASVLMHPPFPRARAASSYAGRPAARPRPVRRTLYARSFRARIPVRPDPHPGSHGRPGAFRRTCASLYGLSGTGTEPVHGAGASARNVPYPAVILSGRLPA</sequence>
<organism evidence="2 3">
    <name type="scientific">Streptomyces bangladeshensis</name>
    <dbReference type="NCBI Taxonomy" id="295352"/>
    <lineage>
        <taxon>Bacteria</taxon>
        <taxon>Bacillati</taxon>
        <taxon>Actinomycetota</taxon>
        <taxon>Actinomycetes</taxon>
        <taxon>Kitasatosporales</taxon>
        <taxon>Streptomycetaceae</taxon>
        <taxon>Streptomyces</taxon>
    </lineage>
</organism>
<dbReference type="EMBL" id="BAAAOQ010000011">
    <property type="protein sequence ID" value="GAA2197325.1"/>
    <property type="molecule type" value="Genomic_DNA"/>
</dbReference>
<feature type="compositionally biased region" description="Low complexity" evidence="1">
    <location>
        <begin position="141"/>
        <end position="165"/>
    </location>
</feature>
<name>A0ABN3BKW2_9ACTN</name>
<feature type="compositionally biased region" description="Low complexity" evidence="1">
    <location>
        <begin position="182"/>
        <end position="191"/>
    </location>
</feature>
<gene>
    <name evidence="2" type="ORF">GCM10009787_35330</name>
</gene>
<feature type="compositionally biased region" description="Gly residues" evidence="1">
    <location>
        <begin position="166"/>
        <end position="178"/>
    </location>
</feature>
<proteinExistence type="predicted"/>
<feature type="region of interest" description="Disordered" evidence="1">
    <location>
        <begin position="106"/>
        <end position="199"/>
    </location>
</feature>
<feature type="region of interest" description="Disordered" evidence="1">
    <location>
        <begin position="18"/>
        <end position="82"/>
    </location>
</feature>